<name>A0AAJ1YFR4_SERFO</name>
<evidence type="ECO:0000256" key="1">
    <source>
        <dbReference type="SAM" id="Phobius"/>
    </source>
</evidence>
<keyword evidence="1" id="KW-0472">Membrane</keyword>
<evidence type="ECO:0000313" key="2">
    <source>
        <dbReference type="EMBL" id="MDQ9128477.1"/>
    </source>
</evidence>
<sequence length="146" mass="16541">MDDPAQPLRDYHDLTRKELIARLRHVKVLYTQVSFTHENASPRVIQAFGLAALMLIVMLSLTDSILIAGLVCLVTLLGVLRYSSLPMDWSSQLNTGITRMELLRSSPFHQFTCGPSTSWEYAQYCLQKETHLIYVALQQPSEPFTA</sequence>
<gene>
    <name evidence="2" type="ORF">RDT67_18840</name>
</gene>
<protein>
    <submittedName>
        <fullName evidence="2">Uncharacterized protein</fullName>
    </submittedName>
</protein>
<reference evidence="2" key="1">
    <citation type="submission" date="2023-08" db="EMBL/GenBank/DDBJ databases">
        <title>The Comparative Genomic Analysis of Yersiniaceae from Polar Regions.</title>
        <authorList>
            <person name="Goncharov A."/>
            <person name="Aslanov B."/>
            <person name="Kolodzhieva V."/>
            <person name="Azarov D."/>
            <person name="Mochov A."/>
            <person name="Lebedeva E."/>
        </authorList>
    </citation>
    <scope>NUCLEOTIDE SEQUENCE</scope>
    <source>
        <strain evidence="2">Vf</strain>
    </source>
</reference>
<keyword evidence="1" id="KW-1133">Transmembrane helix</keyword>
<organism evidence="2 3">
    <name type="scientific">Serratia fonticola</name>
    <dbReference type="NCBI Taxonomy" id="47917"/>
    <lineage>
        <taxon>Bacteria</taxon>
        <taxon>Pseudomonadati</taxon>
        <taxon>Pseudomonadota</taxon>
        <taxon>Gammaproteobacteria</taxon>
        <taxon>Enterobacterales</taxon>
        <taxon>Yersiniaceae</taxon>
        <taxon>Serratia</taxon>
    </lineage>
</organism>
<comment type="caution">
    <text evidence="2">The sequence shown here is derived from an EMBL/GenBank/DDBJ whole genome shotgun (WGS) entry which is preliminary data.</text>
</comment>
<keyword evidence="1" id="KW-0812">Transmembrane</keyword>
<proteinExistence type="predicted"/>
<dbReference type="AlphaFoldDB" id="A0AAJ1YFR4"/>
<dbReference type="EMBL" id="JAVIGA010000023">
    <property type="protein sequence ID" value="MDQ9128477.1"/>
    <property type="molecule type" value="Genomic_DNA"/>
</dbReference>
<dbReference type="Proteomes" id="UP001224622">
    <property type="component" value="Unassembled WGS sequence"/>
</dbReference>
<feature type="transmembrane region" description="Helical" evidence="1">
    <location>
        <begin position="47"/>
        <end position="80"/>
    </location>
</feature>
<evidence type="ECO:0000313" key="3">
    <source>
        <dbReference type="Proteomes" id="UP001224622"/>
    </source>
</evidence>
<dbReference type="RefSeq" id="WP_309048016.1">
    <property type="nucleotide sequence ID" value="NZ_JAVIGA010000023.1"/>
</dbReference>
<accession>A0AAJ1YFR4</accession>